<dbReference type="STRING" id="1137799.GZ78_07120"/>
<evidence type="ECO:0000313" key="3">
    <source>
        <dbReference type="Proteomes" id="UP000028073"/>
    </source>
</evidence>
<sequence length="499" mass="55207">MAKFKSLLGYAATAVVFTGAGMLLSETDAANTVNQAADSARKSVLTTVAEKAADGDVRTQLLIENPELIKRVMEGGGFGGSFSRNVAQHMFGEDFQPAIDDAIEMTTIEPVGDRAGGKMWLIRMPIVNAALFETDEGLVVVDTGMAPAGPAILKVIRSVSDKPIHTIILTHGHVDHAYGTRPLVEDSPNAQIIAQENIIPRFERYLKLPGSFSKYMSQPYDELPKKKEDIVWPTKTFRDRLEIEVGGEKFVLQHRKGETDDQLYVWVPGRKALASADYYQGFLPNVGNGKRAQRYVEEWAFAMREMADLNPEYLLPAHGAPIVNQAQIQENFTVLAEAFESITEQTLDGLNKGIRKDLIVDSIELPEGLSSHPTLAVKYVSPKDVSKMLLKQYTGWWDDVPSNWTPASLSSQSSEIANLAGGINALVDRGNTLIATDIILASHVADWAWMADPENPKVQKLVIDVYRERIKDPRSNTQEILAYLDQMTQAREKQLQAVN</sequence>
<feature type="domain" description="Metallo-beta-lactamase" evidence="1">
    <location>
        <begin position="126"/>
        <end position="318"/>
    </location>
</feature>
<accession>A0A081NMI0</accession>
<dbReference type="InterPro" id="IPR029228">
    <property type="entry name" value="Alkyl_sulf_dimr"/>
</dbReference>
<dbReference type="Pfam" id="PF00753">
    <property type="entry name" value="Lactamase_B"/>
    <property type="match status" value="1"/>
</dbReference>
<dbReference type="GO" id="GO:0018909">
    <property type="term" value="P:dodecyl sulfate metabolic process"/>
    <property type="evidence" value="ECO:0007669"/>
    <property type="project" value="TreeGrafter"/>
</dbReference>
<dbReference type="InterPro" id="IPR038536">
    <property type="entry name" value="Alkyl/aryl-sulf_dimr_sf"/>
</dbReference>
<dbReference type="AlphaFoldDB" id="A0A081NMI0"/>
<evidence type="ECO:0000313" key="2">
    <source>
        <dbReference type="EMBL" id="KEQ19653.1"/>
    </source>
</evidence>
<gene>
    <name evidence="2" type="ORF">GZ78_07120</name>
</gene>
<dbReference type="EMBL" id="JOKH01000001">
    <property type="protein sequence ID" value="KEQ19653.1"/>
    <property type="molecule type" value="Genomic_DNA"/>
</dbReference>
<dbReference type="Gene3D" id="3.60.15.30">
    <property type="entry name" value="Metallo-beta-lactamase domain"/>
    <property type="match status" value="1"/>
</dbReference>
<keyword evidence="3" id="KW-1185">Reference proteome</keyword>
<dbReference type="PANTHER" id="PTHR43223">
    <property type="entry name" value="ALKYL/ARYL-SULFATASE"/>
    <property type="match status" value="1"/>
</dbReference>
<proteinExistence type="predicted"/>
<dbReference type="Pfam" id="PF14863">
    <property type="entry name" value="Alkyl_sulf_dimr"/>
    <property type="match status" value="1"/>
</dbReference>
<dbReference type="InterPro" id="IPR001279">
    <property type="entry name" value="Metallo-B-lactamas"/>
</dbReference>
<evidence type="ECO:0000259" key="1">
    <source>
        <dbReference type="SMART" id="SM00849"/>
    </source>
</evidence>
<dbReference type="OrthoDB" id="9815874at2"/>
<dbReference type="InterPro" id="IPR036866">
    <property type="entry name" value="RibonucZ/Hydroxyglut_hydro"/>
</dbReference>
<dbReference type="PANTHER" id="PTHR43223:SF2">
    <property type="entry name" value="METALLO-BETA-LACTAMASE DOMAIN-CONTAINING PROTEIN"/>
    <property type="match status" value="1"/>
</dbReference>
<name>A0A081NMI0_9GAMM</name>
<dbReference type="GO" id="GO:0018741">
    <property type="term" value="F:linear primary-alkylsulfatase activity"/>
    <property type="evidence" value="ECO:0007669"/>
    <property type="project" value="TreeGrafter"/>
</dbReference>
<dbReference type="InterPro" id="IPR052195">
    <property type="entry name" value="Bact_Alkyl/Aryl-Sulfatase"/>
</dbReference>
<dbReference type="SMART" id="SM00849">
    <property type="entry name" value="Lactamase_B"/>
    <property type="match status" value="1"/>
</dbReference>
<dbReference type="Gene3D" id="1.25.40.880">
    <property type="entry name" value="Alkyl sulfatase, dimerisation domain"/>
    <property type="match status" value="1"/>
</dbReference>
<dbReference type="SUPFAM" id="SSF56281">
    <property type="entry name" value="Metallo-hydrolase/oxidoreductase"/>
    <property type="match status" value="1"/>
</dbReference>
<organism evidence="2 3">
    <name type="scientific">Endozoicomonas numazuensis</name>
    <dbReference type="NCBI Taxonomy" id="1137799"/>
    <lineage>
        <taxon>Bacteria</taxon>
        <taxon>Pseudomonadati</taxon>
        <taxon>Pseudomonadota</taxon>
        <taxon>Gammaproteobacteria</taxon>
        <taxon>Oceanospirillales</taxon>
        <taxon>Endozoicomonadaceae</taxon>
        <taxon>Endozoicomonas</taxon>
    </lineage>
</organism>
<comment type="caution">
    <text evidence="2">The sequence shown here is derived from an EMBL/GenBank/DDBJ whole genome shotgun (WGS) entry which is preliminary data.</text>
</comment>
<reference evidence="2 3" key="1">
    <citation type="submission" date="2014-06" db="EMBL/GenBank/DDBJ databases">
        <title>Whole Genome Sequences of Three Symbiotic Endozoicomonas Bacteria.</title>
        <authorList>
            <person name="Neave M.J."/>
            <person name="Apprill A."/>
            <person name="Voolstra C.R."/>
        </authorList>
    </citation>
    <scope>NUCLEOTIDE SEQUENCE [LARGE SCALE GENOMIC DNA]</scope>
    <source>
        <strain evidence="2 3">DSM 25634</strain>
    </source>
</reference>
<protein>
    <submittedName>
        <fullName evidence="2">Alkyl sulfatase</fullName>
    </submittedName>
</protein>
<dbReference type="eggNOG" id="COG2015">
    <property type="taxonomic scope" value="Bacteria"/>
</dbReference>
<dbReference type="RefSeq" id="WP_034833609.1">
    <property type="nucleotide sequence ID" value="NZ_JOKH01000001.1"/>
</dbReference>
<dbReference type="GO" id="GO:0046983">
    <property type="term" value="F:protein dimerization activity"/>
    <property type="evidence" value="ECO:0007669"/>
    <property type="project" value="InterPro"/>
</dbReference>
<dbReference type="Proteomes" id="UP000028073">
    <property type="component" value="Unassembled WGS sequence"/>
</dbReference>